<comment type="caution">
    <text evidence="3">The sequence shown here is derived from an EMBL/GenBank/DDBJ whole genome shotgun (WGS) entry which is preliminary data.</text>
</comment>
<gene>
    <name evidence="3" type="ORF">LZZ85_02775</name>
</gene>
<dbReference type="InterPro" id="IPR015942">
    <property type="entry name" value="Asp/Glu/hydantoin_racemase"/>
</dbReference>
<evidence type="ECO:0000313" key="3">
    <source>
        <dbReference type="EMBL" id="MCG2613180.1"/>
    </source>
</evidence>
<dbReference type="EMBL" id="JAKLTR010000002">
    <property type="protein sequence ID" value="MCG2613180.1"/>
    <property type="molecule type" value="Genomic_DNA"/>
</dbReference>
<accession>A0ABS9KLH6</accession>
<dbReference type="RefSeq" id="WP_237868409.1">
    <property type="nucleotide sequence ID" value="NZ_JAKLTR010000002.1"/>
</dbReference>
<protein>
    <submittedName>
        <fullName evidence="3">Aspartate/glutamate racemase family protein</fullName>
    </submittedName>
</protein>
<dbReference type="PANTHER" id="PTHR21198">
    <property type="entry name" value="GLUTAMATE RACEMASE"/>
    <property type="match status" value="1"/>
</dbReference>
<proteinExistence type="inferred from homology"/>
<dbReference type="NCBIfam" id="TIGR00035">
    <property type="entry name" value="asp_race"/>
    <property type="match status" value="1"/>
</dbReference>
<dbReference type="PANTHER" id="PTHR21198:SF7">
    <property type="entry name" value="ASPARTATE-GLUTAMATE RACEMASE FAMILY"/>
    <property type="match status" value="1"/>
</dbReference>
<organism evidence="3 4">
    <name type="scientific">Terrimonas ginsenosidimutans</name>
    <dbReference type="NCBI Taxonomy" id="2908004"/>
    <lineage>
        <taxon>Bacteria</taxon>
        <taxon>Pseudomonadati</taxon>
        <taxon>Bacteroidota</taxon>
        <taxon>Chitinophagia</taxon>
        <taxon>Chitinophagales</taxon>
        <taxon>Chitinophagaceae</taxon>
        <taxon>Terrimonas</taxon>
    </lineage>
</organism>
<evidence type="ECO:0000256" key="1">
    <source>
        <dbReference type="ARBA" id="ARBA00007847"/>
    </source>
</evidence>
<dbReference type="InterPro" id="IPR004380">
    <property type="entry name" value="Asp_race"/>
</dbReference>
<sequence length="235" mass="25819">MKTIGLIGGITWLSSVEYYRLLNTLVNQELGGVSSAKIILHSVDFAEIKSLTEAGRWDRILELMTDAAKKLEAAGAGCILLGANTMHKLADDLQASINIPLLHIADETGEQIRQDGLQTVALLGTKYTMQLPFYSEILSAYDITTIIPGQDDIDYINNAIYTEMGKGIFLPETKRKFLDIIHQLADRGAQGVILGCTEIPLLLQQKDTEVKLYDTTLIHSKAAVRFALGKNLQGD</sequence>
<name>A0ABS9KLH6_9BACT</name>
<keyword evidence="4" id="KW-1185">Reference proteome</keyword>
<comment type="similarity">
    <text evidence="1">Belongs to the aspartate/glutamate racemases family.</text>
</comment>
<keyword evidence="2" id="KW-0413">Isomerase</keyword>
<dbReference type="SUPFAM" id="SSF53681">
    <property type="entry name" value="Aspartate/glutamate racemase"/>
    <property type="match status" value="2"/>
</dbReference>
<reference evidence="3" key="1">
    <citation type="submission" date="2022-01" db="EMBL/GenBank/DDBJ databases">
        <authorList>
            <person name="Jo J.-H."/>
            <person name="Im W.-T."/>
        </authorList>
    </citation>
    <scope>NUCLEOTIDE SEQUENCE</scope>
    <source>
        <strain evidence="3">NA20</strain>
    </source>
</reference>
<evidence type="ECO:0000313" key="4">
    <source>
        <dbReference type="Proteomes" id="UP001165367"/>
    </source>
</evidence>
<dbReference type="InterPro" id="IPR033134">
    <property type="entry name" value="Asp/Glu_racemase_AS_2"/>
</dbReference>
<dbReference type="Proteomes" id="UP001165367">
    <property type="component" value="Unassembled WGS sequence"/>
</dbReference>
<dbReference type="Pfam" id="PF01177">
    <property type="entry name" value="Asp_Glu_race"/>
    <property type="match status" value="1"/>
</dbReference>
<evidence type="ECO:0000256" key="2">
    <source>
        <dbReference type="ARBA" id="ARBA00023235"/>
    </source>
</evidence>
<dbReference type="Gene3D" id="3.40.50.1860">
    <property type="match status" value="2"/>
</dbReference>
<dbReference type="InterPro" id="IPR001920">
    <property type="entry name" value="Asp/Glu_race"/>
</dbReference>
<dbReference type="PROSITE" id="PS00924">
    <property type="entry name" value="ASP_GLU_RACEMASE_2"/>
    <property type="match status" value="1"/>
</dbReference>